<proteinExistence type="inferred from homology"/>
<dbReference type="Gene3D" id="3.10.20.10">
    <property type="match status" value="3"/>
</dbReference>
<evidence type="ECO:0000256" key="1">
    <source>
        <dbReference type="ARBA" id="ARBA00009362"/>
    </source>
</evidence>
<accession>A0A507DVB5</accession>
<gene>
    <name evidence="5" type="ORF">PhCBS80983_g05722</name>
</gene>
<dbReference type="EMBL" id="QEAQ01000136">
    <property type="protein sequence ID" value="TPX54830.1"/>
    <property type="molecule type" value="Genomic_DNA"/>
</dbReference>
<sequence length="206" mass="23935">MSRLNEYQVVGRRSPTEKEPVPKLYRMRLFAPNEVVAKSRFWYFLKQVNKVKKASGEIVSVNQIFEKKPLTVKNFGIWIRYDSRSGTHNMYKEYRELSRTEAVAACCTCAGYQSLFKFPLPEAPYLTTELHPSFPSTDQDMAARHRARFSSIQIIKVAEVKAADVRRPYIKQLLEPKLKFPLPHRVTRPASKRFRPTFSGSRPSTF</sequence>
<dbReference type="GO" id="GO:0003735">
    <property type="term" value="F:structural constituent of ribosome"/>
    <property type="evidence" value="ECO:0007669"/>
    <property type="project" value="InterPro"/>
</dbReference>
<dbReference type="AlphaFoldDB" id="A0A507DVB5"/>
<organism evidence="5 6">
    <name type="scientific">Powellomyces hirtus</name>
    <dbReference type="NCBI Taxonomy" id="109895"/>
    <lineage>
        <taxon>Eukaryota</taxon>
        <taxon>Fungi</taxon>
        <taxon>Fungi incertae sedis</taxon>
        <taxon>Chytridiomycota</taxon>
        <taxon>Chytridiomycota incertae sedis</taxon>
        <taxon>Chytridiomycetes</taxon>
        <taxon>Spizellomycetales</taxon>
        <taxon>Powellomycetaceae</taxon>
        <taxon>Powellomyces</taxon>
    </lineage>
</organism>
<name>A0A507DVB5_9FUNG</name>
<dbReference type="GO" id="GO:0006412">
    <property type="term" value="P:translation"/>
    <property type="evidence" value="ECO:0007669"/>
    <property type="project" value="InterPro"/>
</dbReference>
<keyword evidence="2" id="KW-0689">Ribosomal protein</keyword>
<protein>
    <recommendedName>
        <fullName evidence="4">Large ribosomal subunit protein eL20 domain-containing protein</fullName>
    </recommendedName>
</protein>
<dbReference type="PANTHER" id="PTHR10052">
    <property type="entry name" value="60S RIBOSOMAL PROTEIN L18A"/>
    <property type="match status" value="1"/>
</dbReference>
<evidence type="ECO:0000313" key="5">
    <source>
        <dbReference type="EMBL" id="TPX54830.1"/>
    </source>
</evidence>
<dbReference type="PIRSF" id="PIRSF002190">
    <property type="entry name" value="Ribosomal_L18a"/>
    <property type="match status" value="1"/>
</dbReference>
<evidence type="ECO:0000259" key="4">
    <source>
        <dbReference type="Pfam" id="PF01775"/>
    </source>
</evidence>
<evidence type="ECO:0000256" key="2">
    <source>
        <dbReference type="ARBA" id="ARBA00022980"/>
    </source>
</evidence>
<dbReference type="FunFam" id="3.10.20.10:FF:000002">
    <property type="entry name" value="60S ribosomal protein L18a"/>
    <property type="match status" value="1"/>
</dbReference>
<dbReference type="InterPro" id="IPR021138">
    <property type="entry name" value="Ribosomal_eL20_eukaryotes"/>
</dbReference>
<dbReference type="Proteomes" id="UP000318582">
    <property type="component" value="Unassembled WGS sequence"/>
</dbReference>
<evidence type="ECO:0000256" key="3">
    <source>
        <dbReference type="ARBA" id="ARBA00023274"/>
    </source>
</evidence>
<dbReference type="InterPro" id="IPR028877">
    <property type="entry name" value="Ribosomal_eL20"/>
</dbReference>
<dbReference type="HAMAP" id="MF_00273">
    <property type="entry name" value="Ribosomal_eL20"/>
    <property type="match status" value="1"/>
</dbReference>
<dbReference type="Pfam" id="PF01775">
    <property type="entry name" value="Ribosomal_L18A"/>
    <property type="match status" value="1"/>
</dbReference>
<dbReference type="InterPro" id="IPR023573">
    <property type="entry name" value="Ribosomal_eL20_dom"/>
</dbReference>
<keyword evidence="6" id="KW-1185">Reference proteome</keyword>
<dbReference type="STRING" id="109895.A0A507DVB5"/>
<dbReference type="GO" id="GO:0005840">
    <property type="term" value="C:ribosome"/>
    <property type="evidence" value="ECO:0007669"/>
    <property type="project" value="UniProtKB-KW"/>
</dbReference>
<feature type="domain" description="Large ribosomal subunit protein eL20" evidence="4">
    <location>
        <begin position="4"/>
        <end position="106"/>
    </location>
</feature>
<dbReference type="SUPFAM" id="SSF160374">
    <property type="entry name" value="RplX-like"/>
    <property type="match status" value="2"/>
</dbReference>
<evidence type="ECO:0000313" key="6">
    <source>
        <dbReference type="Proteomes" id="UP000318582"/>
    </source>
</evidence>
<comment type="caution">
    <text evidence="5">The sequence shown here is derived from an EMBL/GenBank/DDBJ whole genome shotgun (WGS) entry which is preliminary data.</text>
</comment>
<comment type="similarity">
    <text evidence="1">Belongs to the eukaryotic ribosomal protein eL20 family.</text>
</comment>
<reference evidence="5 6" key="1">
    <citation type="journal article" date="2019" name="Sci. Rep.">
        <title>Comparative genomics of chytrid fungi reveal insights into the obligate biotrophic and pathogenic lifestyle of Synchytrium endobioticum.</title>
        <authorList>
            <person name="van de Vossenberg B.T.L.H."/>
            <person name="Warris S."/>
            <person name="Nguyen H.D.T."/>
            <person name="van Gent-Pelzer M.P.E."/>
            <person name="Joly D.L."/>
            <person name="van de Geest H.C."/>
            <person name="Bonants P.J.M."/>
            <person name="Smith D.S."/>
            <person name="Levesque C.A."/>
            <person name="van der Lee T.A.J."/>
        </authorList>
    </citation>
    <scope>NUCLEOTIDE SEQUENCE [LARGE SCALE GENOMIC DNA]</scope>
    <source>
        <strain evidence="5 6">CBS 809.83</strain>
    </source>
</reference>
<keyword evidence="3" id="KW-0687">Ribonucleoprotein</keyword>
<dbReference type="GO" id="GO:1990904">
    <property type="term" value="C:ribonucleoprotein complex"/>
    <property type="evidence" value="ECO:0007669"/>
    <property type="project" value="UniProtKB-KW"/>
</dbReference>